<gene>
    <name evidence="3" type="ORF">SAMN05660733_00486</name>
</gene>
<dbReference type="RefSeq" id="WP_036014078.1">
    <property type="nucleotide sequence ID" value="NZ_FWYC01000003.1"/>
</dbReference>
<dbReference type="PANTHER" id="PTHR18964:SF149">
    <property type="entry name" value="BIFUNCTIONAL UDP-N-ACETYLGLUCOSAMINE 2-EPIMERASE_N-ACETYLMANNOSAMINE KINASE"/>
    <property type="match status" value="1"/>
</dbReference>
<comment type="similarity">
    <text evidence="1">Belongs to the ROK (NagC/XylR) family.</text>
</comment>
<organism evidence="3 4">
    <name type="scientific">Lentzea albidocapillata</name>
    <dbReference type="NCBI Taxonomy" id="40571"/>
    <lineage>
        <taxon>Bacteria</taxon>
        <taxon>Bacillati</taxon>
        <taxon>Actinomycetota</taxon>
        <taxon>Actinomycetes</taxon>
        <taxon>Pseudonocardiales</taxon>
        <taxon>Pseudonocardiaceae</taxon>
        <taxon>Lentzea</taxon>
    </lineage>
</organism>
<dbReference type="Gene3D" id="3.30.420.40">
    <property type="match status" value="2"/>
</dbReference>
<dbReference type="InterPro" id="IPR043129">
    <property type="entry name" value="ATPase_NBD"/>
</dbReference>
<dbReference type="STRING" id="40571.SAMN05660733_00486"/>
<dbReference type="Gene3D" id="1.10.10.10">
    <property type="entry name" value="Winged helix-like DNA-binding domain superfamily/Winged helix DNA-binding domain"/>
    <property type="match status" value="1"/>
</dbReference>
<sequence length="363" mass="37598">MTKPSQELLRSISDERVLRTLMAARKLTRAELAIETGLSKPTVSESVRRLVESGLVADTGERTPGGRGKGRVGSFYSLAEDVGVALVMTIAPDGVTAECVDAYGDVADRTHHPIDSPAEVATVLPSVAAKAVAAHHVRLCTVSAADPVDRRTGRLVHLPDSPFLVGELDPVEVLSPLLHGPVVVDNDVNWAAQAEHAVLGVADFAYLHLGEGLGCALVSDGEVRRGHSGLAGEIAHVITVGPSGTAMPFIAVFGELGLRRPGSTAIDVPRLRAADPDVTARAVGGVITALVTLADPEVVVIGGTWGPALLDAISAECSRLPRQVDVVAASVEQPSLTGARAAALDLLRTALVSRAGSRTPRSG</sequence>
<dbReference type="PANTHER" id="PTHR18964">
    <property type="entry name" value="ROK (REPRESSOR, ORF, KINASE) FAMILY"/>
    <property type="match status" value="1"/>
</dbReference>
<dbReference type="InterPro" id="IPR001387">
    <property type="entry name" value="Cro/C1-type_HTH"/>
</dbReference>
<dbReference type="InterPro" id="IPR036388">
    <property type="entry name" value="WH-like_DNA-bd_sf"/>
</dbReference>
<keyword evidence="4" id="KW-1185">Reference proteome</keyword>
<dbReference type="AlphaFoldDB" id="A0A1W2A582"/>
<proteinExistence type="inferred from homology"/>
<dbReference type="InterPro" id="IPR011991">
    <property type="entry name" value="ArsR-like_HTH"/>
</dbReference>
<keyword evidence="3" id="KW-0808">Transferase</keyword>
<dbReference type="SUPFAM" id="SSF46785">
    <property type="entry name" value="Winged helix' DNA-binding domain"/>
    <property type="match status" value="1"/>
</dbReference>
<dbReference type="PROSITE" id="PS50943">
    <property type="entry name" value="HTH_CROC1"/>
    <property type="match status" value="1"/>
</dbReference>
<dbReference type="Pfam" id="PF13412">
    <property type="entry name" value="HTH_24"/>
    <property type="match status" value="1"/>
</dbReference>
<name>A0A1W2A582_9PSEU</name>
<dbReference type="eggNOG" id="COG1940">
    <property type="taxonomic scope" value="Bacteria"/>
</dbReference>
<keyword evidence="3" id="KW-0418">Kinase</keyword>
<feature type="domain" description="HTH cro/C1-type" evidence="2">
    <location>
        <begin position="18"/>
        <end position="44"/>
    </location>
</feature>
<dbReference type="eggNOG" id="COG0640">
    <property type="taxonomic scope" value="Bacteria"/>
</dbReference>
<evidence type="ECO:0000313" key="4">
    <source>
        <dbReference type="Proteomes" id="UP000192840"/>
    </source>
</evidence>
<evidence type="ECO:0000259" key="2">
    <source>
        <dbReference type="PROSITE" id="PS50943"/>
    </source>
</evidence>
<evidence type="ECO:0000256" key="1">
    <source>
        <dbReference type="ARBA" id="ARBA00006479"/>
    </source>
</evidence>
<dbReference type="Proteomes" id="UP000192840">
    <property type="component" value="Unassembled WGS sequence"/>
</dbReference>
<dbReference type="InterPro" id="IPR000600">
    <property type="entry name" value="ROK"/>
</dbReference>
<dbReference type="InterPro" id="IPR036390">
    <property type="entry name" value="WH_DNA-bd_sf"/>
</dbReference>
<dbReference type="SUPFAM" id="SSF53067">
    <property type="entry name" value="Actin-like ATPase domain"/>
    <property type="match status" value="1"/>
</dbReference>
<dbReference type="EMBL" id="FWYC01000003">
    <property type="protein sequence ID" value="SMC55733.1"/>
    <property type="molecule type" value="Genomic_DNA"/>
</dbReference>
<evidence type="ECO:0000313" key="3">
    <source>
        <dbReference type="EMBL" id="SMC55733.1"/>
    </source>
</evidence>
<accession>A0A1W2A582</accession>
<dbReference type="GO" id="GO:0016301">
    <property type="term" value="F:kinase activity"/>
    <property type="evidence" value="ECO:0007669"/>
    <property type="project" value="UniProtKB-KW"/>
</dbReference>
<dbReference type="Pfam" id="PF00480">
    <property type="entry name" value="ROK"/>
    <property type="match status" value="1"/>
</dbReference>
<dbReference type="CDD" id="cd00090">
    <property type="entry name" value="HTH_ARSR"/>
    <property type="match status" value="1"/>
</dbReference>
<protein>
    <submittedName>
        <fullName evidence="3">Sugar kinase of the NBD/HSP70 family, may contain an N-terminal HTH domain</fullName>
    </submittedName>
</protein>
<reference evidence="4" key="1">
    <citation type="submission" date="2017-04" db="EMBL/GenBank/DDBJ databases">
        <authorList>
            <person name="Varghese N."/>
            <person name="Submissions S."/>
        </authorList>
    </citation>
    <scope>NUCLEOTIDE SEQUENCE [LARGE SCALE GENOMIC DNA]</scope>
    <source>
        <strain evidence="4">DSM 44073</strain>
    </source>
</reference>